<dbReference type="NCBIfam" id="TIGR01021">
    <property type="entry name" value="rpsE_bact"/>
    <property type="match status" value="1"/>
</dbReference>
<evidence type="ECO:0000256" key="7">
    <source>
        <dbReference type="HAMAP-Rule" id="MF_01307"/>
    </source>
</evidence>
<comment type="similarity">
    <text evidence="1 7 8">Belongs to the universal ribosomal protein uS5 family.</text>
</comment>
<evidence type="ECO:0000256" key="3">
    <source>
        <dbReference type="ARBA" id="ARBA00022884"/>
    </source>
</evidence>
<keyword evidence="2 7" id="KW-0699">rRNA-binding</keyword>
<evidence type="ECO:0000259" key="9">
    <source>
        <dbReference type="PROSITE" id="PS50881"/>
    </source>
</evidence>
<dbReference type="InterPro" id="IPR013810">
    <property type="entry name" value="Ribosomal_uS5_N"/>
</dbReference>
<organism evidence="10 11">
    <name type="scientific">Candidatus Coprosoma intestinipullorum</name>
    <dbReference type="NCBI Taxonomy" id="2840752"/>
    <lineage>
        <taxon>Bacteria</taxon>
        <taxon>Bacillati</taxon>
        <taxon>Bacillota</taxon>
        <taxon>Bacillota incertae sedis</taxon>
        <taxon>Candidatus Coprosoma</taxon>
    </lineage>
</organism>
<dbReference type="InterPro" id="IPR005324">
    <property type="entry name" value="Ribosomal_uS5_C"/>
</dbReference>
<proteinExistence type="inferred from homology"/>
<dbReference type="AlphaFoldDB" id="A0A9D0ZRG8"/>
<name>A0A9D0ZRG8_9FIRM</name>
<dbReference type="SUPFAM" id="SSF54768">
    <property type="entry name" value="dsRNA-binding domain-like"/>
    <property type="match status" value="1"/>
</dbReference>
<reference evidence="10" key="1">
    <citation type="submission" date="2020-10" db="EMBL/GenBank/DDBJ databases">
        <authorList>
            <person name="Gilroy R."/>
        </authorList>
    </citation>
    <scope>NUCLEOTIDE SEQUENCE</scope>
    <source>
        <strain evidence="10">CHK147-3167</strain>
    </source>
</reference>
<dbReference type="Pfam" id="PF03719">
    <property type="entry name" value="Ribosomal_S5_C"/>
    <property type="match status" value="1"/>
</dbReference>
<dbReference type="FunFam" id="3.30.230.10:FF:000002">
    <property type="entry name" value="30S ribosomal protein S5"/>
    <property type="match status" value="1"/>
</dbReference>
<dbReference type="GO" id="GO:0019843">
    <property type="term" value="F:rRNA binding"/>
    <property type="evidence" value="ECO:0007669"/>
    <property type="project" value="UniProtKB-UniRule"/>
</dbReference>
<dbReference type="HAMAP" id="MF_01307_B">
    <property type="entry name" value="Ribosomal_uS5_B"/>
    <property type="match status" value="1"/>
</dbReference>
<comment type="domain">
    <text evidence="7">The N-terminal domain interacts with the head of the 30S subunit; the C-terminal domain interacts with the body and contacts protein S4. The interaction surface between S4 and S5 is involved in control of translational fidelity.</text>
</comment>
<keyword evidence="5 7" id="KW-0687">Ribonucleoprotein</keyword>
<dbReference type="PROSITE" id="PS00585">
    <property type="entry name" value="RIBOSOMAL_S5"/>
    <property type="match status" value="1"/>
</dbReference>
<dbReference type="GO" id="GO:0006412">
    <property type="term" value="P:translation"/>
    <property type="evidence" value="ECO:0007669"/>
    <property type="project" value="UniProtKB-UniRule"/>
</dbReference>
<evidence type="ECO:0000256" key="1">
    <source>
        <dbReference type="ARBA" id="ARBA00008945"/>
    </source>
</evidence>
<dbReference type="InterPro" id="IPR000851">
    <property type="entry name" value="Ribosomal_uS5"/>
</dbReference>
<accession>A0A9D0ZRG8</accession>
<dbReference type="Pfam" id="PF00333">
    <property type="entry name" value="Ribosomal_S5"/>
    <property type="match status" value="1"/>
</dbReference>
<comment type="function">
    <text evidence="7">With S4 and S12 plays an important role in translational accuracy.</text>
</comment>
<evidence type="ECO:0000256" key="8">
    <source>
        <dbReference type="RuleBase" id="RU003823"/>
    </source>
</evidence>
<dbReference type="Gene3D" id="3.30.160.20">
    <property type="match status" value="1"/>
</dbReference>
<feature type="domain" description="S5 DRBM" evidence="9">
    <location>
        <begin position="13"/>
        <end position="76"/>
    </location>
</feature>
<evidence type="ECO:0000313" key="11">
    <source>
        <dbReference type="Proteomes" id="UP000886786"/>
    </source>
</evidence>
<sequence length="167" mass="17647">MENKRREARPKIFDEEVINIARVTKVTKGGRQLRFAATAVVGDRKGRVGIGSGKAAEVPAAIKKAVAAATKNVVRVPIVDESTIPHEAYGTRGASKILLKPAPKGTGVKAGGPVRSVLELAGVKDILSKSLGSSTKINMAYATLNALTSQRTAEHIAKLRGKKVEEL</sequence>
<gene>
    <name evidence="7 10" type="primary">rpsE</name>
    <name evidence="10" type="ORF">IAB27_06045</name>
</gene>
<dbReference type="Gene3D" id="3.30.230.10">
    <property type="match status" value="1"/>
</dbReference>
<evidence type="ECO:0000256" key="6">
    <source>
        <dbReference type="ARBA" id="ARBA00035255"/>
    </source>
</evidence>
<evidence type="ECO:0000256" key="5">
    <source>
        <dbReference type="ARBA" id="ARBA00023274"/>
    </source>
</evidence>
<comment type="function">
    <text evidence="7">Located at the back of the 30S subunit body where it stabilizes the conformation of the head with respect to the body.</text>
</comment>
<dbReference type="EMBL" id="DVFV01000103">
    <property type="protein sequence ID" value="HIQ91166.1"/>
    <property type="molecule type" value="Genomic_DNA"/>
</dbReference>
<dbReference type="Proteomes" id="UP000886786">
    <property type="component" value="Unassembled WGS sequence"/>
</dbReference>
<keyword evidence="4 7" id="KW-0689">Ribosomal protein</keyword>
<evidence type="ECO:0000313" key="10">
    <source>
        <dbReference type="EMBL" id="HIQ91166.1"/>
    </source>
</evidence>
<dbReference type="InterPro" id="IPR018192">
    <property type="entry name" value="Ribosomal_uS5_N_CS"/>
</dbReference>
<dbReference type="GO" id="GO:0005737">
    <property type="term" value="C:cytoplasm"/>
    <property type="evidence" value="ECO:0007669"/>
    <property type="project" value="UniProtKB-ARBA"/>
</dbReference>
<reference evidence="10" key="2">
    <citation type="journal article" date="2021" name="PeerJ">
        <title>Extensive microbial diversity within the chicken gut microbiome revealed by metagenomics and culture.</title>
        <authorList>
            <person name="Gilroy R."/>
            <person name="Ravi A."/>
            <person name="Getino M."/>
            <person name="Pursley I."/>
            <person name="Horton D.L."/>
            <person name="Alikhan N.F."/>
            <person name="Baker D."/>
            <person name="Gharbi K."/>
            <person name="Hall N."/>
            <person name="Watson M."/>
            <person name="Adriaenssens E.M."/>
            <person name="Foster-Nyarko E."/>
            <person name="Jarju S."/>
            <person name="Secka A."/>
            <person name="Antonio M."/>
            <person name="Oren A."/>
            <person name="Chaudhuri R.R."/>
            <person name="La Ragione R."/>
            <person name="Hildebrand F."/>
            <person name="Pallen M.J."/>
        </authorList>
    </citation>
    <scope>NUCLEOTIDE SEQUENCE</scope>
    <source>
        <strain evidence="10">CHK147-3167</strain>
    </source>
</reference>
<dbReference type="PANTHER" id="PTHR48277">
    <property type="entry name" value="MITOCHONDRIAL RIBOSOMAL PROTEIN S5"/>
    <property type="match status" value="1"/>
</dbReference>
<dbReference type="PROSITE" id="PS50881">
    <property type="entry name" value="S5_DSRBD"/>
    <property type="match status" value="1"/>
</dbReference>
<evidence type="ECO:0000256" key="4">
    <source>
        <dbReference type="ARBA" id="ARBA00022980"/>
    </source>
</evidence>
<dbReference type="InterPro" id="IPR020568">
    <property type="entry name" value="Ribosomal_Su5_D2-typ_SF"/>
</dbReference>
<evidence type="ECO:0000256" key="2">
    <source>
        <dbReference type="ARBA" id="ARBA00022730"/>
    </source>
</evidence>
<keyword evidence="3 7" id="KW-0694">RNA-binding</keyword>
<dbReference type="GO" id="GO:0015935">
    <property type="term" value="C:small ribosomal subunit"/>
    <property type="evidence" value="ECO:0007669"/>
    <property type="project" value="InterPro"/>
</dbReference>
<dbReference type="GO" id="GO:0003735">
    <property type="term" value="F:structural constituent of ribosome"/>
    <property type="evidence" value="ECO:0007669"/>
    <property type="project" value="UniProtKB-UniRule"/>
</dbReference>
<comment type="subunit">
    <text evidence="7">Part of the 30S ribosomal subunit. Contacts proteins S4 and S8.</text>
</comment>
<dbReference type="SUPFAM" id="SSF54211">
    <property type="entry name" value="Ribosomal protein S5 domain 2-like"/>
    <property type="match status" value="1"/>
</dbReference>
<comment type="caution">
    <text evidence="10">The sequence shown here is derived from an EMBL/GenBank/DDBJ whole genome shotgun (WGS) entry which is preliminary data.</text>
</comment>
<dbReference type="PANTHER" id="PTHR48277:SF1">
    <property type="entry name" value="MITOCHONDRIAL RIBOSOMAL PROTEIN S5"/>
    <property type="match status" value="1"/>
</dbReference>
<dbReference type="InterPro" id="IPR005712">
    <property type="entry name" value="Ribosomal_uS5_bac-type"/>
</dbReference>
<protein>
    <recommendedName>
        <fullName evidence="6 7">Small ribosomal subunit protein uS5</fullName>
    </recommendedName>
</protein>
<dbReference type="InterPro" id="IPR014721">
    <property type="entry name" value="Ribsml_uS5_D2-typ_fold_subgr"/>
</dbReference>